<reference evidence="8" key="2">
    <citation type="submission" date="2025-08" db="UniProtKB">
        <authorList>
            <consortium name="RefSeq"/>
        </authorList>
    </citation>
    <scope>IDENTIFICATION</scope>
    <source>
        <tissue evidence="8">Leaf</tissue>
    </source>
</reference>
<feature type="transmembrane region" description="Helical" evidence="6">
    <location>
        <begin position="96"/>
        <end position="119"/>
    </location>
</feature>
<dbReference type="PROSITE" id="PS01022">
    <property type="entry name" value="PTR2_1"/>
    <property type="match status" value="1"/>
</dbReference>
<evidence type="ECO:0000256" key="1">
    <source>
        <dbReference type="ARBA" id="ARBA00004141"/>
    </source>
</evidence>
<feature type="transmembrane region" description="Helical" evidence="6">
    <location>
        <begin position="181"/>
        <end position="203"/>
    </location>
</feature>
<feature type="transmembrane region" description="Helical" evidence="6">
    <location>
        <begin position="28"/>
        <end position="50"/>
    </location>
</feature>
<name>A0A9R0K5Z2_SPIOL</name>
<feature type="transmembrane region" description="Helical" evidence="6">
    <location>
        <begin position="145"/>
        <end position="169"/>
    </location>
</feature>
<sequence length="568" mass="62871">MEHYEKGEEDEASLQDEQICVNDNKGGWVTLPFIIGSMMGLTLAATSWYANIVVYAMKKYNIKDISAAQFHNVVGAGVNFFPILAAILADSLFGSYSVVLVSSFVSLLGAIMFTLTSAIPTLRPPPCTNTTSSCNNPPSSLEYAFLYATLAISMVGFGGTRFVIGALGADQFKTPEQQRVFFNWFIFAIEASSVIGFTAVIYLQDKGKWTLSFGLSAAVNAVAIALFLFGSRFYRLVVPQGSPFISIARVLVASFRKGDRVAGEKVGDDYFYGTSKLKMLHGSPTSSLRFFNRAALIKRCRDHQESKPLKKSWTLCTVEEVEDLKKLIKALPIWSGGILLNTISGVGASLVILQALAMDRTLGTRHFKLPAASILVFPLLCGSIALCFLDRVLYPLWKTTLGRPLSPLKRVGNGYFLTFLSMISFALVENKRRRLHDHVLNNTNNNYMMISVLWLILPLGLLGVSSSFYFPAELAFFYQELPKSLRSTAASLASLHMAVGYYLSTVFISSVQRRTSWLPDDINQGRLDQVYWTLAIIGAINFGYFLLCAKLYKYTNNESAENQIIVSE</sequence>
<dbReference type="RefSeq" id="XP_021859735.2">
    <property type="nucleotide sequence ID" value="XM_022004043.2"/>
</dbReference>
<feature type="transmembrane region" description="Helical" evidence="6">
    <location>
        <begin position="530"/>
        <end position="549"/>
    </location>
</feature>
<feature type="transmembrane region" description="Helical" evidence="6">
    <location>
        <begin position="333"/>
        <end position="357"/>
    </location>
</feature>
<dbReference type="GeneID" id="110798843"/>
<evidence type="ECO:0000256" key="4">
    <source>
        <dbReference type="ARBA" id="ARBA00022989"/>
    </source>
</evidence>
<dbReference type="GO" id="GO:0006857">
    <property type="term" value="P:oligopeptide transport"/>
    <property type="evidence" value="ECO:0007669"/>
    <property type="project" value="InterPro"/>
</dbReference>
<evidence type="ECO:0000313" key="8">
    <source>
        <dbReference type="RefSeq" id="XP_021859735.2"/>
    </source>
</evidence>
<reference evidence="7" key="1">
    <citation type="journal article" date="2021" name="Nat. Commun.">
        <title>Genomic analyses provide insights into spinach domestication and the genetic basis of agronomic traits.</title>
        <authorList>
            <person name="Cai X."/>
            <person name="Sun X."/>
            <person name="Xu C."/>
            <person name="Sun H."/>
            <person name="Wang X."/>
            <person name="Ge C."/>
            <person name="Zhang Z."/>
            <person name="Wang Q."/>
            <person name="Fei Z."/>
            <person name="Jiao C."/>
            <person name="Wang Q."/>
        </authorList>
    </citation>
    <scope>NUCLEOTIDE SEQUENCE [LARGE SCALE GENOMIC DNA]</scope>
    <source>
        <strain evidence="7">cv. Varoflay</strain>
    </source>
</reference>
<feature type="transmembrane region" description="Helical" evidence="6">
    <location>
        <begin position="410"/>
        <end position="428"/>
    </location>
</feature>
<keyword evidence="5 6" id="KW-0472">Membrane</keyword>
<evidence type="ECO:0000256" key="6">
    <source>
        <dbReference type="SAM" id="Phobius"/>
    </source>
</evidence>
<accession>A0A9R0K5Z2</accession>
<evidence type="ECO:0000256" key="3">
    <source>
        <dbReference type="ARBA" id="ARBA00022692"/>
    </source>
</evidence>
<evidence type="ECO:0000256" key="2">
    <source>
        <dbReference type="ARBA" id="ARBA00005982"/>
    </source>
</evidence>
<feature type="transmembrane region" description="Helical" evidence="6">
    <location>
        <begin position="369"/>
        <end position="389"/>
    </location>
</feature>
<feature type="transmembrane region" description="Helical" evidence="6">
    <location>
        <begin position="70"/>
        <end position="89"/>
    </location>
</feature>
<dbReference type="GO" id="GO:0022857">
    <property type="term" value="F:transmembrane transporter activity"/>
    <property type="evidence" value="ECO:0000318"/>
    <property type="project" value="GO_Central"/>
</dbReference>
<keyword evidence="7" id="KW-1185">Reference proteome</keyword>
<dbReference type="InterPro" id="IPR000109">
    <property type="entry name" value="POT_fam"/>
</dbReference>
<dbReference type="Pfam" id="PF00854">
    <property type="entry name" value="PTR2"/>
    <property type="match status" value="1"/>
</dbReference>
<dbReference type="AlphaFoldDB" id="A0A9R0K5Z2"/>
<organism evidence="7 8">
    <name type="scientific">Spinacia oleracea</name>
    <name type="common">Spinach</name>
    <dbReference type="NCBI Taxonomy" id="3562"/>
    <lineage>
        <taxon>Eukaryota</taxon>
        <taxon>Viridiplantae</taxon>
        <taxon>Streptophyta</taxon>
        <taxon>Embryophyta</taxon>
        <taxon>Tracheophyta</taxon>
        <taxon>Spermatophyta</taxon>
        <taxon>Magnoliopsida</taxon>
        <taxon>eudicotyledons</taxon>
        <taxon>Gunneridae</taxon>
        <taxon>Pentapetalae</taxon>
        <taxon>Caryophyllales</taxon>
        <taxon>Chenopodiaceae</taxon>
        <taxon>Chenopodioideae</taxon>
        <taxon>Anserineae</taxon>
        <taxon>Spinacia</taxon>
    </lineage>
</organism>
<dbReference type="KEGG" id="soe:110798843"/>
<dbReference type="InterPro" id="IPR036259">
    <property type="entry name" value="MFS_trans_sf"/>
</dbReference>
<comment type="subcellular location">
    <subcellularLocation>
        <location evidence="1">Membrane</location>
        <topology evidence="1">Multi-pass membrane protein</topology>
    </subcellularLocation>
</comment>
<proteinExistence type="inferred from homology"/>
<dbReference type="Proteomes" id="UP000813463">
    <property type="component" value="Chromosome 1"/>
</dbReference>
<gene>
    <name evidence="8" type="primary">LOC110798843</name>
</gene>
<dbReference type="GO" id="GO:0005886">
    <property type="term" value="C:plasma membrane"/>
    <property type="evidence" value="ECO:0000318"/>
    <property type="project" value="GO_Central"/>
</dbReference>
<dbReference type="SUPFAM" id="SSF103473">
    <property type="entry name" value="MFS general substrate transporter"/>
    <property type="match status" value="1"/>
</dbReference>
<feature type="transmembrane region" description="Helical" evidence="6">
    <location>
        <begin position="448"/>
        <end position="470"/>
    </location>
</feature>
<feature type="transmembrane region" description="Helical" evidence="6">
    <location>
        <begin position="490"/>
        <end position="510"/>
    </location>
</feature>
<evidence type="ECO:0000313" key="7">
    <source>
        <dbReference type="Proteomes" id="UP000813463"/>
    </source>
</evidence>
<comment type="similarity">
    <text evidence="2">Belongs to the major facilitator superfamily. Proton-dependent oligopeptide transporter (POT/PTR) (TC 2.A.17) family.</text>
</comment>
<dbReference type="PANTHER" id="PTHR11654">
    <property type="entry name" value="OLIGOPEPTIDE TRANSPORTER-RELATED"/>
    <property type="match status" value="1"/>
</dbReference>
<keyword evidence="4 6" id="KW-1133">Transmembrane helix</keyword>
<dbReference type="GO" id="GO:0055085">
    <property type="term" value="P:transmembrane transport"/>
    <property type="evidence" value="ECO:0000318"/>
    <property type="project" value="GO_Central"/>
</dbReference>
<keyword evidence="3 6" id="KW-0812">Transmembrane</keyword>
<protein>
    <submittedName>
        <fullName evidence="8">Protein NRT1/ PTR FAMILY 2.4-like</fullName>
    </submittedName>
</protein>
<feature type="transmembrane region" description="Helical" evidence="6">
    <location>
        <begin position="209"/>
        <end position="229"/>
    </location>
</feature>
<evidence type="ECO:0000256" key="5">
    <source>
        <dbReference type="ARBA" id="ARBA00023136"/>
    </source>
</evidence>
<dbReference type="InterPro" id="IPR018456">
    <property type="entry name" value="PTR2_symporter_CS"/>
</dbReference>
<dbReference type="Gene3D" id="1.20.1250.20">
    <property type="entry name" value="MFS general substrate transporter like domains"/>
    <property type="match status" value="1"/>
</dbReference>